<dbReference type="Proteomes" id="UP000678513">
    <property type="component" value="Chromosome"/>
</dbReference>
<dbReference type="EMBL" id="CP072384">
    <property type="protein sequence ID" value="QUC07265.1"/>
    <property type="molecule type" value="Genomic_DNA"/>
</dbReference>
<dbReference type="Gene3D" id="1.10.1760.20">
    <property type="match status" value="1"/>
</dbReference>
<dbReference type="PANTHER" id="PTHR34295:SF4">
    <property type="entry name" value="BIOTIN TRANSPORTER BIOY-RELATED"/>
    <property type="match status" value="1"/>
</dbReference>
<sequence length="253" mass="26432">MTLASPGILNSSAKSRTAEVYGSAASSRHEGCPTCDLNVVQCGVLNVLRTLKKSQEETVTSAQARSPQFFQASDLAYIAVFAALIAALALVPGFNIGPISFTLQTLGVGLAGLCLGPWRGFAATALYVVVGAAGLPVFARGAAGIGALASPSGGYLIAFPFAALLTGFVTVWVLRRGLSAMTPVLFFLGLLLARYLIIMPLGVVGMMRALGFDFGKALMTDMAFWASDAIKSVIAVLLAYAVHRAFPRLLAQR</sequence>
<dbReference type="InterPro" id="IPR003784">
    <property type="entry name" value="BioY"/>
</dbReference>
<keyword evidence="6 8" id="KW-1133">Transmembrane helix</keyword>
<evidence type="ECO:0000256" key="6">
    <source>
        <dbReference type="ARBA" id="ARBA00022989"/>
    </source>
</evidence>
<evidence type="ECO:0000256" key="3">
    <source>
        <dbReference type="ARBA" id="ARBA00022448"/>
    </source>
</evidence>
<evidence type="ECO:0000256" key="1">
    <source>
        <dbReference type="ARBA" id="ARBA00004651"/>
    </source>
</evidence>
<evidence type="ECO:0000256" key="4">
    <source>
        <dbReference type="ARBA" id="ARBA00022475"/>
    </source>
</evidence>
<feature type="transmembrane region" description="Helical" evidence="8">
    <location>
        <begin position="125"/>
        <end position="149"/>
    </location>
</feature>
<evidence type="ECO:0000256" key="5">
    <source>
        <dbReference type="ARBA" id="ARBA00022692"/>
    </source>
</evidence>
<keyword evidence="3" id="KW-0813">Transport</keyword>
<feature type="transmembrane region" description="Helical" evidence="8">
    <location>
        <begin position="186"/>
        <end position="210"/>
    </location>
</feature>
<protein>
    <submittedName>
        <fullName evidence="9">Biotin transporter BioY</fullName>
    </submittedName>
</protein>
<keyword evidence="5 8" id="KW-0812">Transmembrane</keyword>
<evidence type="ECO:0000256" key="2">
    <source>
        <dbReference type="ARBA" id="ARBA00010692"/>
    </source>
</evidence>
<keyword evidence="7 8" id="KW-0472">Membrane</keyword>
<evidence type="ECO:0000256" key="7">
    <source>
        <dbReference type="ARBA" id="ARBA00023136"/>
    </source>
</evidence>
<comment type="subcellular location">
    <subcellularLocation>
        <location evidence="1">Cell membrane</location>
        <topology evidence="1">Multi-pass membrane protein</topology>
    </subcellularLocation>
</comment>
<feature type="transmembrane region" description="Helical" evidence="8">
    <location>
        <begin position="155"/>
        <end position="174"/>
    </location>
</feature>
<keyword evidence="10" id="KW-1185">Reference proteome</keyword>
<keyword evidence="4" id="KW-1003">Cell membrane</keyword>
<evidence type="ECO:0000256" key="8">
    <source>
        <dbReference type="SAM" id="Phobius"/>
    </source>
</evidence>
<evidence type="ECO:0000313" key="10">
    <source>
        <dbReference type="Proteomes" id="UP000678513"/>
    </source>
</evidence>
<reference evidence="9 10" key="1">
    <citation type="submission" date="2021-03" db="EMBL/GenBank/DDBJ databases">
        <title>Human Oral Microbial Genomes.</title>
        <authorList>
            <person name="Johnston C.D."/>
            <person name="Chen T."/>
            <person name="Dewhirst F.E."/>
        </authorList>
    </citation>
    <scope>NUCLEOTIDE SEQUENCE [LARGE SCALE GENOMIC DNA]</scope>
    <source>
        <strain evidence="9 10">DSMZ 100122</strain>
    </source>
</reference>
<feature type="transmembrane region" description="Helical" evidence="8">
    <location>
        <begin position="75"/>
        <end position="93"/>
    </location>
</feature>
<dbReference type="PANTHER" id="PTHR34295">
    <property type="entry name" value="BIOTIN TRANSPORTER BIOY"/>
    <property type="match status" value="1"/>
</dbReference>
<gene>
    <name evidence="9" type="ORF">J5A65_09960</name>
</gene>
<evidence type="ECO:0000313" key="9">
    <source>
        <dbReference type="EMBL" id="QUC07265.1"/>
    </source>
</evidence>
<name>A0ABX7Y274_9ACTN</name>
<accession>A0ABX7Y274</accession>
<proteinExistence type="inferred from homology"/>
<comment type="similarity">
    <text evidence="2">Belongs to the BioY family.</text>
</comment>
<organism evidence="9 10">
    <name type="scientific">Arachnia rubra</name>
    <dbReference type="NCBI Taxonomy" id="1547448"/>
    <lineage>
        <taxon>Bacteria</taxon>
        <taxon>Bacillati</taxon>
        <taxon>Actinomycetota</taxon>
        <taxon>Actinomycetes</taxon>
        <taxon>Propionibacteriales</taxon>
        <taxon>Propionibacteriaceae</taxon>
        <taxon>Arachnia</taxon>
    </lineage>
</organism>
<dbReference type="Pfam" id="PF02632">
    <property type="entry name" value="BioY"/>
    <property type="match status" value="1"/>
</dbReference>
<feature type="transmembrane region" description="Helical" evidence="8">
    <location>
        <begin position="222"/>
        <end position="243"/>
    </location>
</feature>